<organism evidence="2 3">
    <name type="scientific">Cohnella fermenti</name>
    <dbReference type="NCBI Taxonomy" id="2565925"/>
    <lineage>
        <taxon>Bacteria</taxon>
        <taxon>Bacillati</taxon>
        <taxon>Bacillota</taxon>
        <taxon>Bacilli</taxon>
        <taxon>Bacillales</taxon>
        <taxon>Paenibacillaceae</taxon>
        <taxon>Cohnella</taxon>
    </lineage>
</organism>
<sequence length="333" mass="34843">MDEMESYLALTIDWQESLLKSEVREYPSDRLPDGEVTIRVACSGVNYKDGLASVPNGKIVRSYPHIPGIDLAGTVIASASPRFREGDDVLVTGYGLGVTHPGGFSQLARVPADWVVPLPQGLTAFEAMAIGTAGFTAALSVSALEANGLRRDSGPVLVAGATGGVGSWAVALLARSGYEVVASTRKREEIGFLKELGAAEIISPEELLLPSGKPLGSERWAAAVDPVGGAYLPSLLGTIRYGGAIALSGLTGGVSFDGSVMPFILRGVSLIGIDSVLCPMEKRLAAWERLGGEWQPGSVAETIAHRISLAELPGELQRILQGQARGRAVVSLL</sequence>
<feature type="domain" description="Enoyl reductase (ER)" evidence="1">
    <location>
        <begin position="17"/>
        <end position="330"/>
    </location>
</feature>
<evidence type="ECO:0000313" key="3">
    <source>
        <dbReference type="Proteomes" id="UP000310636"/>
    </source>
</evidence>
<dbReference type="AlphaFoldDB" id="A0A4S4BM21"/>
<dbReference type="Gene3D" id="3.40.50.720">
    <property type="entry name" value="NAD(P)-binding Rossmann-like Domain"/>
    <property type="match status" value="1"/>
</dbReference>
<dbReference type="EC" id="1.3.1.95" evidence="2"/>
<dbReference type="Proteomes" id="UP000310636">
    <property type="component" value="Unassembled WGS sequence"/>
</dbReference>
<keyword evidence="3" id="KW-1185">Reference proteome</keyword>
<name>A0A4S4BM21_9BACL</name>
<dbReference type="InterPro" id="IPR013149">
    <property type="entry name" value="ADH-like_C"/>
</dbReference>
<dbReference type="Pfam" id="PF00107">
    <property type="entry name" value="ADH_zinc_N"/>
    <property type="match status" value="1"/>
</dbReference>
<keyword evidence="2" id="KW-0560">Oxidoreductase</keyword>
<dbReference type="SMART" id="SM00829">
    <property type="entry name" value="PKS_ER"/>
    <property type="match status" value="1"/>
</dbReference>
<dbReference type="Gene3D" id="3.90.180.10">
    <property type="entry name" value="Medium-chain alcohol dehydrogenases, catalytic domain"/>
    <property type="match status" value="1"/>
</dbReference>
<dbReference type="InterPro" id="IPR011032">
    <property type="entry name" value="GroES-like_sf"/>
</dbReference>
<protein>
    <submittedName>
        <fullName evidence="2">Acryloyl-CoA reductase</fullName>
        <ecNumber evidence="2">1.3.1.95</ecNumber>
    </submittedName>
</protein>
<gene>
    <name evidence="2" type="ORF">E6C55_29035</name>
</gene>
<proteinExistence type="predicted"/>
<dbReference type="InterPro" id="IPR036291">
    <property type="entry name" value="NAD(P)-bd_dom_sf"/>
</dbReference>
<accession>A0A4S4BM21</accession>
<evidence type="ECO:0000259" key="1">
    <source>
        <dbReference type="SMART" id="SM00829"/>
    </source>
</evidence>
<dbReference type="InterPro" id="IPR013154">
    <property type="entry name" value="ADH-like_N"/>
</dbReference>
<dbReference type="OrthoDB" id="9782155at2"/>
<dbReference type="PANTHER" id="PTHR43677:SF1">
    <property type="entry name" value="ACRYLYL-COA REDUCTASE ACUI-RELATED"/>
    <property type="match status" value="1"/>
</dbReference>
<dbReference type="InterPro" id="IPR051397">
    <property type="entry name" value="Zn-ADH-like_protein"/>
</dbReference>
<evidence type="ECO:0000313" key="2">
    <source>
        <dbReference type="EMBL" id="THF73436.1"/>
    </source>
</evidence>
<dbReference type="GO" id="GO:0043957">
    <property type="term" value="F:acryloyl-CoA reductase (NADPH) activity"/>
    <property type="evidence" value="ECO:0007669"/>
    <property type="project" value="TreeGrafter"/>
</dbReference>
<dbReference type="EMBL" id="SSOB01000055">
    <property type="protein sequence ID" value="THF73436.1"/>
    <property type="molecule type" value="Genomic_DNA"/>
</dbReference>
<comment type="caution">
    <text evidence="2">The sequence shown here is derived from an EMBL/GenBank/DDBJ whole genome shotgun (WGS) entry which is preliminary data.</text>
</comment>
<dbReference type="NCBIfam" id="TIGR02823">
    <property type="entry name" value="oxido_YhdH"/>
    <property type="match status" value="1"/>
</dbReference>
<dbReference type="GO" id="GO:0043958">
    <property type="term" value="F:acryloyl-CoA reductase (NADH) activity"/>
    <property type="evidence" value="ECO:0007669"/>
    <property type="project" value="UniProtKB-EC"/>
</dbReference>
<dbReference type="InterPro" id="IPR020843">
    <property type="entry name" value="ER"/>
</dbReference>
<dbReference type="PANTHER" id="PTHR43677">
    <property type="entry name" value="SHORT-CHAIN DEHYDROGENASE/REDUCTASE"/>
    <property type="match status" value="1"/>
</dbReference>
<dbReference type="SUPFAM" id="SSF51735">
    <property type="entry name" value="NAD(P)-binding Rossmann-fold domains"/>
    <property type="match status" value="1"/>
</dbReference>
<dbReference type="SUPFAM" id="SSF50129">
    <property type="entry name" value="GroES-like"/>
    <property type="match status" value="1"/>
</dbReference>
<reference evidence="2 3" key="1">
    <citation type="submission" date="2019-04" db="EMBL/GenBank/DDBJ databases">
        <title>Cohnella sp. nov. isolated from preserved vegetables.</title>
        <authorList>
            <person name="Lin S.-Y."/>
            <person name="Hung M.-H."/>
            <person name="Young C.-C."/>
        </authorList>
    </citation>
    <scope>NUCLEOTIDE SEQUENCE [LARGE SCALE GENOMIC DNA]</scope>
    <source>
        <strain evidence="2 3">CC-MHH1044</strain>
    </source>
</reference>
<dbReference type="InterPro" id="IPR014188">
    <property type="entry name" value="Acrylyl-CoA_reductase_AcuI"/>
</dbReference>
<dbReference type="Pfam" id="PF08240">
    <property type="entry name" value="ADH_N"/>
    <property type="match status" value="1"/>
</dbReference>